<feature type="active site" description="Proton acceptor; for enolization step" evidence="2">
    <location>
        <position position="110"/>
    </location>
</feature>
<feature type="domain" description="Glucosamine/galactosamine-6-phosphate isomerase" evidence="3">
    <location>
        <begin position="55"/>
        <end position="282"/>
    </location>
</feature>
<dbReference type="SUPFAM" id="SSF100950">
    <property type="entry name" value="NagB/RpiA/CoA transferase-like"/>
    <property type="match status" value="1"/>
</dbReference>
<dbReference type="Pfam" id="PF01182">
    <property type="entry name" value="Glucosamine_iso"/>
    <property type="match status" value="1"/>
</dbReference>
<dbReference type="InterPro" id="IPR006148">
    <property type="entry name" value="Glc/Gal-6P_isomerase"/>
</dbReference>
<dbReference type="PROSITE" id="PS01161">
    <property type="entry name" value="GLC_GALNAC_ISOMERASE"/>
    <property type="match status" value="1"/>
</dbReference>
<evidence type="ECO:0000313" key="5">
    <source>
        <dbReference type="Proteomes" id="UP001158067"/>
    </source>
</evidence>
<dbReference type="InterPro" id="IPR037171">
    <property type="entry name" value="NagB/RpiA_transferase-like"/>
</dbReference>
<dbReference type="InterPro" id="IPR018321">
    <property type="entry name" value="Glucosamine6P_isomerase_CS"/>
</dbReference>
<feature type="active site" description="For ring-opening step" evidence="2">
    <location>
        <position position="189"/>
    </location>
</feature>
<comment type="caution">
    <text evidence="4">The sequence shown here is derived from an EMBL/GenBank/DDBJ whole genome shotgun (WGS) entry which is preliminary data.</text>
</comment>
<name>A0ABY1QA85_9BACT</name>
<reference evidence="4 5" key="1">
    <citation type="submission" date="2017-05" db="EMBL/GenBank/DDBJ databases">
        <authorList>
            <person name="Varghese N."/>
            <person name="Submissions S."/>
        </authorList>
    </citation>
    <scope>NUCLEOTIDE SEQUENCE [LARGE SCALE GENOMIC DNA]</scope>
    <source>
        <strain evidence="4 5">DSM 25457</strain>
    </source>
</reference>
<dbReference type="InterPro" id="IPR004547">
    <property type="entry name" value="Glucosamine6P_isomerase"/>
</dbReference>
<dbReference type="EC" id="3.5.99.6" evidence="2"/>
<comment type="similarity">
    <text evidence="2">Belongs to the glucosamine/galactosamine-6-phosphate isomerase family. NagB subfamily.</text>
</comment>
<sequence length="295" mass="31757">MSVRSRIGKSSASIEESSYWLDSDPHEPQSQLEIAIEGLETMAINYTILEDEVEASQHVAGLFASMINRKPQCVLGLATGGTPVKVYSNLCRRFLAGEVAFEQVTTFNLDEYVGLPPGHEQSYRSFMNEQLFRHVDVPLEQTHFPDAGRLVINDGVVDSESANSIAADYEALIERTGGIDLQLLGIGTNGHIAFNEPGSTIDSMTRLVGLTESTIAANARFFEDASDVPRQAFTMGIATILRARKIVLMATGESKAEAVASAINGAVTSDNPASFLQTHSDTLFVLDKAAASAIA</sequence>
<comment type="caution">
    <text evidence="2">Lacks conserved residue(s) required for the propagation of feature annotation.</text>
</comment>
<dbReference type="Gene3D" id="3.40.50.1360">
    <property type="match status" value="1"/>
</dbReference>
<evidence type="ECO:0000313" key="4">
    <source>
        <dbReference type="EMBL" id="SMP63906.1"/>
    </source>
</evidence>
<keyword evidence="5" id="KW-1185">Reference proteome</keyword>
<dbReference type="NCBIfam" id="TIGR00502">
    <property type="entry name" value="nagB"/>
    <property type="match status" value="1"/>
</dbReference>
<evidence type="ECO:0000259" key="3">
    <source>
        <dbReference type="Pfam" id="PF01182"/>
    </source>
</evidence>
<keyword evidence="1 2" id="KW-0378">Hydrolase</keyword>
<comment type="function">
    <text evidence="2">Catalyzes the reversible isomerization-deamination of glucosamine 6-phosphate (GlcN6P) to form fructose 6-phosphate (Fru6P) and ammonium ion.</text>
</comment>
<dbReference type="HAMAP" id="MF_01241">
    <property type="entry name" value="GlcN6P_deamin"/>
    <property type="match status" value="1"/>
</dbReference>
<accession>A0ABY1QA85</accession>
<dbReference type="PANTHER" id="PTHR11280">
    <property type="entry name" value="GLUCOSAMINE-6-PHOSPHATE ISOMERASE"/>
    <property type="match status" value="1"/>
</dbReference>
<dbReference type="CDD" id="cd01399">
    <property type="entry name" value="GlcN6P_deaminase"/>
    <property type="match status" value="1"/>
</dbReference>
<keyword evidence="2" id="KW-0119">Carbohydrate metabolism</keyword>
<proteinExistence type="inferred from homology"/>
<dbReference type="EMBL" id="FXUG01000008">
    <property type="protein sequence ID" value="SMP63906.1"/>
    <property type="molecule type" value="Genomic_DNA"/>
</dbReference>
<gene>
    <name evidence="2" type="primary">nagB</name>
    <name evidence="4" type="ORF">SAMN06265222_108149</name>
</gene>
<feature type="active site" description="Proton acceptor; for ring-opening step" evidence="2">
    <location>
        <position position="191"/>
    </location>
</feature>
<comment type="pathway">
    <text evidence="2">Amino-sugar metabolism; N-acetylneuraminate degradation; D-fructose 6-phosphate from N-acetylneuraminate: step 5/5.</text>
</comment>
<evidence type="ECO:0000256" key="1">
    <source>
        <dbReference type="ARBA" id="ARBA00022801"/>
    </source>
</evidence>
<organism evidence="4 5">
    <name type="scientific">Neorhodopirellula lusitana</name>
    <dbReference type="NCBI Taxonomy" id="445327"/>
    <lineage>
        <taxon>Bacteria</taxon>
        <taxon>Pseudomonadati</taxon>
        <taxon>Planctomycetota</taxon>
        <taxon>Planctomycetia</taxon>
        <taxon>Pirellulales</taxon>
        <taxon>Pirellulaceae</taxon>
        <taxon>Neorhodopirellula</taxon>
    </lineage>
</organism>
<comment type="catalytic activity">
    <reaction evidence="2">
        <text>alpha-D-glucosamine 6-phosphate + H2O = beta-D-fructose 6-phosphate + NH4(+)</text>
        <dbReference type="Rhea" id="RHEA:12172"/>
        <dbReference type="ChEBI" id="CHEBI:15377"/>
        <dbReference type="ChEBI" id="CHEBI:28938"/>
        <dbReference type="ChEBI" id="CHEBI:57634"/>
        <dbReference type="ChEBI" id="CHEBI:75989"/>
        <dbReference type="EC" id="3.5.99.6"/>
    </reaction>
</comment>
<feature type="active site" description="For ring-opening step" evidence="2">
    <location>
        <position position="196"/>
    </location>
</feature>
<dbReference type="PANTHER" id="PTHR11280:SF5">
    <property type="entry name" value="GLUCOSAMINE-6-PHOSPHATE ISOMERASE"/>
    <property type="match status" value="1"/>
</dbReference>
<dbReference type="Proteomes" id="UP001158067">
    <property type="component" value="Unassembled WGS sequence"/>
</dbReference>
<evidence type="ECO:0000256" key="2">
    <source>
        <dbReference type="HAMAP-Rule" id="MF_01241"/>
    </source>
</evidence>
<protein>
    <recommendedName>
        <fullName evidence="2">Glucosamine-6-phosphate deaminase</fullName>
        <ecNumber evidence="2">3.5.99.6</ecNumber>
    </recommendedName>
    <alternativeName>
        <fullName evidence="2">GlcN6P deaminase</fullName>
        <shortName evidence="2">GNPDA</shortName>
    </alternativeName>
    <alternativeName>
        <fullName evidence="2">Glucosamine-6-phosphate isomerase</fullName>
    </alternativeName>
</protein>